<feature type="compositionally biased region" description="Low complexity" evidence="1">
    <location>
        <begin position="34"/>
        <end position="48"/>
    </location>
</feature>
<dbReference type="EMBL" id="LR999451">
    <property type="protein sequence ID" value="CAE5959738.1"/>
    <property type="molecule type" value="Genomic_DNA"/>
</dbReference>
<dbReference type="Proteomes" id="UP000682877">
    <property type="component" value="Chromosome 1"/>
</dbReference>
<feature type="region of interest" description="Disordered" evidence="1">
    <location>
        <begin position="114"/>
        <end position="194"/>
    </location>
</feature>
<proteinExistence type="predicted"/>
<accession>A0A8S1ZIG0</accession>
<feature type="region of interest" description="Disordered" evidence="1">
    <location>
        <begin position="498"/>
        <end position="520"/>
    </location>
</feature>
<evidence type="ECO:0000259" key="2">
    <source>
        <dbReference type="Pfam" id="PF20167"/>
    </source>
</evidence>
<keyword evidence="4" id="KW-1185">Reference proteome</keyword>
<evidence type="ECO:0000313" key="3">
    <source>
        <dbReference type="EMBL" id="CAE5959738.1"/>
    </source>
</evidence>
<evidence type="ECO:0000256" key="1">
    <source>
        <dbReference type="SAM" id="MobiDB-lite"/>
    </source>
</evidence>
<evidence type="ECO:0000313" key="4">
    <source>
        <dbReference type="Proteomes" id="UP000682877"/>
    </source>
</evidence>
<dbReference type="InterPro" id="IPR046796">
    <property type="entry name" value="Transposase_32_dom"/>
</dbReference>
<feature type="region of interest" description="Disordered" evidence="1">
    <location>
        <begin position="34"/>
        <end position="90"/>
    </location>
</feature>
<dbReference type="AlphaFoldDB" id="A0A8S1ZIG0"/>
<organism evidence="3 4">
    <name type="scientific">Arabidopsis arenosa</name>
    <name type="common">Sand rock-cress</name>
    <name type="synonym">Cardaminopsis arenosa</name>
    <dbReference type="NCBI Taxonomy" id="38785"/>
    <lineage>
        <taxon>Eukaryota</taxon>
        <taxon>Viridiplantae</taxon>
        <taxon>Streptophyta</taxon>
        <taxon>Embryophyta</taxon>
        <taxon>Tracheophyta</taxon>
        <taxon>Spermatophyta</taxon>
        <taxon>Magnoliopsida</taxon>
        <taxon>eudicotyledons</taxon>
        <taxon>Gunneridae</taxon>
        <taxon>Pentapetalae</taxon>
        <taxon>rosids</taxon>
        <taxon>malvids</taxon>
        <taxon>Brassicales</taxon>
        <taxon>Brassicaceae</taxon>
        <taxon>Camelineae</taxon>
        <taxon>Arabidopsis</taxon>
    </lineage>
</organism>
<protein>
    <recommendedName>
        <fullName evidence="2">Putative plant transposon protein domain-containing protein</fullName>
    </recommendedName>
</protein>
<feature type="domain" description="Putative plant transposon protein" evidence="2">
    <location>
        <begin position="288"/>
        <end position="455"/>
    </location>
</feature>
<gene>
    <name evidence="3" type="ORF">AARE701A_LOCUS3235</name>
</gene>
<name>A0A8S1ZIG0_ARAAE</name>
<sequence>MSKDKSPPSDGLIPKLAATIVAALGPLCRRLSLPTITPSPSLRLSSPSMATAPNSPETREPQQIPGSPQPARSGRRRRGGFPAGKRRRLVDEEIAYPDLLNPDHQVLRPYLFASASEPGSSSHPPASTAADPQIVPDEEMPEQPHHPGSSKSPLRLTPSAPPPCATGEVSPSRHIPSPVADSSDSDVTIPGFGFGDEDASEVPLVPFADRAAAHRSLVADRDHADPDFRRSSTKPHNPIYISAQAVKRYKHISKRQFITQKNFPLVPGNPNREVVQFFLESTGMTPTVLDMEPYVQEIVKEFYANLAEFESREDDLQFVYVRGHMFEFSPALINKLYLIDSSRFDVTKPVIQSAASEDDLAVLMSGAKVTRWADLITKRFSCSMKMFHKICCDNWIPGTNRTTLRVDRLRLIDMVMDNKPFNFGKLVFEHALHLSKLGPNSTHRLAYPNLIYQLEASEVLDEAPPAPTSRTLLRDDLADLLAVGERMKRRLEGGEYGNFDEAVAGAGDPAGDPSDEEASG</sequence>
<reference evidence="3" key="1">
    <citation type="submission" date="2021-01" db="EMBL/GenBank/DDBJ databases">
        <authorList>
            <person name="Bezrukov I."/>
        </authorList>
    </citation>
    <scope>NUCLEOTIDE SEQUENCE</scope>
</reference>
<feature type="compositionally biased region" description="Basic residues" evidence="1">
    <location>
        <begin position="73"/>
        <end position="88"/>
    </location>
</feature>
<dbReference type="Pfam" id="PF20167">
    <property type="entry name" value="Transposase_32"/>
    <property type="match status" value="1"/>
</dbReference>